<dbReference type="EMBL" id="VITR01000004">
    <property type="protein sequence ID" value="TWB43905.1"/>
    <property type="molecule type" value="Genomic_DNA"/>
</dbReference>
<reference evidence="2 3" key="1">
    <citation type="submission" date="2019-06" db="EMBL/GenBank/DDBJ databases">
        <title>Genomic Encyclopedia of Type Strains, Phase IV (KMG-V): Genome sequencing to study the core and pangenomes of soil and plant-associated prokaryotes.</title>
        <authorList>
            <person name="Whitman W."/>
        </authorList>
    </citation>
    <scope>NUCLEOTIDE SEQUENCE [LARGE SCALE GENOMIC DNA]</scope>
    <source>
        <strain evidence="2 3">BR 11622</strain>
    </source>
</reference>
<feature type="signal peptide" evidence="1">
    <location>
        <begin position="1"/>
        <end position="21"/>
    </location>
</feature>
<gene>
    <name evidence="2" type="ORF">FBZ90_104293</name>
</gene>
<keyword evidence="3" id="KW-1185">Reference proteome</keyword>
<protein>
    <submittedName>
        <fullName evidence="2">Uncharacterized protein</fullName>
    </submittedName>
</protein>
<sequence>MRFSILVVAALVACLTTPAFAFDAVATGKVRVIEASYVPDQVNFQLDTAVGACPAGAWLNWVPTKSTDAKNADSVNAVYSLVTTALASGKGVTVYVTNTNCMVNFIYLQSN</sequence>
<dbReference type="Proteomes" id="UP000315751">
    <property type="component" value="Unassembled WGS sequence"/>
</dbReference>
<feature type="chain" id="PRO_5022037205" evidence="1">
    <location>
        <begin position="22"/>
        <end position="111"/>
    </location>
</feature>
<keyword evidence="1" id="KW-0732">Signal</keyword>
<dbReference type="OrthoDB" id="8481192at2"/>
<accession>A0A560HC08</accession>
<dbReference type="RefSeq" id="WP_145731033.1">
    <property type="nucleotide sequence ID" value="NZ_VITR01000004.1"/>
</dbReference>
<dbReference type="AlphaFoldDB" id="A0A560HC08"/>
<evidence type="ECO:0000313" key="3">
    <source>
        <dbReference type="Proteomes" id="UP000315751"/>
    </source>
</evidence>
<evidence type="ECO:0000313" key="2">
    <source>
        <dbReference type="EMBL" id="TWB43905.1"/>
    </source>
</evidence>
<evidence type="ECO:0000256" key="1">
    <source>
        <dbReference type="SAM" id="SignalP"/>
    </source>
</evidence>
<comment type="caution">
    <text evidence="2">The sequence shown here is derived from an EMBL/GenBank/DDBJ whole genome shotgun (WGS) entry which is preliminary data.</text>
</comment>
<name>A0A560HC08_9PROT</name>
<proteinExistence type="predicted"/>
<organism evidence="2 3">
    <name type="scientific">Nitrospirillum amazonense</name>
    <dbReference type="NCBI Taxonomy" id="28077"/>
    <lineage>
        <taxon>Bacteria</taxon>
        <taxon>Pseudomonadati</taxon>
        <taxon>Pseudomonadota</taxon>
        <taxon>Alphaproteobacteria</taxon>
        <taxon>Rhodospirillales</taxon>
        <taxon>Azospirillaceae</taxon>
        <taxon>Nitrospirillum</taxon>
    </lineage>
</organism>